<organism evidence="15 16">
    <name type="scientific">Mya arenaria</name>
    <name type="common">Soft-shell clam</name>
    <dbReference type="NCBI Taxonomy" id="6604"/>
    <lineage>
        <taxon>Eukaryota</taxon>
        <taxon>Metazoa</taxon>
        <taxon>Spiralia</taxon>
        <taxon>Lophotrochozoa</taxon>
        <taxon>Mollusca</taxon>
        <taxon>Bivalvia</taxon>
        <taxon>Autobranchia</taxon>
        <taxon>Heteroconchia</taxon>
        <taxon>Euheterodonta</taxon>
        <taxon>Imparidentia</taxon>
        <taxon>Neoheterodontei</taxon>
        <taxon>Myida</taxon>
        <taxon>Myoidea</taxon>
        <taxon>Myidae</taxon>
        <taxon>Mya</taxon>
    </lineage>
</organism>
<dbReference type="Pfam" id="PF05206">
    <property type="entry name" value="TRM13"/>
    <property type="match status" value="1"/>
</dbReference>
<evidence type="ECO:0000256" key="13">
    <source>
        <dbReference type="SAM" id="MobiDB-lite"/>
    </source>
</evidence>
<evidence type="ECO:0000256" key="9">
    <source>
        <dbReference type="ARBA" id="ARBA00048165"/>
    </source>
</evidence>
<feature type="region of interest" description="Disordered" evidence="13">
    <location>
        <begin position="120"/>
        <end position="143"/>
    </location>
</feature>
<evidence type="ECO:0000256" key="10">
    <source>
        <dbReference type="ARBA" id="ARBA00048635"/>
    </source>
</evidence>
<evidence type="ECO:0000256" key="8">
    <source>
        <dbReference type="ARBA" id="ARBA00022833"/>
    </source>
</evidence>
<evidence type="ECO:0000256" key="3">
    <source>
        <dbReference type="ARBA" id="ARBA00022679"/>
    </source>
</evidence>
<keyword evidence="4 12" id="KW-0949">S-adenosyl-L-methionine</keyword>
<keyword evidence="7 12" id="KW-0863">Zinc-finger</keyword>
<evidence type="ECO:0000256" key="1">
    <source>
        <dbReference type="ARBA" id="ARBA00005265"/>
    </source>
</evidence>
<feature type="compositionally biased region" description="Low complexity" evidence="13">
    <location>
        <begin position="120"/>
        <end position="129"/>
    </location>
</feature>
<keyword evidence="3 12" id="KW-0808">Transferase</keyword>
<dbReference type="Pfam" id="PF05253">
    <property type="entry name" value="zf-U11-48K"/>
    <property type="match status" value="1"/>
</dbReference>
<reference evidence="15" key="1">
    <citation type="submission" date="2022-11" db="EMBL/GenBank/DDBJ databases">
        <title>Centuries of genome instability and evolution in soft-shell clam transmissible cancer (bioRxiv).</title>
        <authorList>
            <person name="Hart S.F.M."/>
            <person name="Yonemitsu M.A."/>
            <person name="Giersch R.M."/>
            <person name="Beal B.F."/>
            <person name="Arriagada G."/>
            <person name="Davis B.W."/>
            <person name="Ostrander E.A."/>
            <person name="Goff S.P."/>
            <person name="Metzger M.J."/>
        </authorList>
    </citation>
    <scope>NUCLEOTIDE SEQUENCE</scope>
    <source>
        <strain evidence="15">MELC-2E11</strain>
        <tissue evidence="15">Siphon/mantle</tissue>
    </source>
</reference>
<dbReference type="InterPro" id="IPR021721">
    <property type="entry name" value="Znf_CCCH-type_TRM13"/>
</dbReference>
<dbReference type="InterPro" id="IPR007871">
    <property type="entry name" value="Methyltransferase_TRM13"/>
</dbReference>
<dbReference type="PANTHER" id="PTHR12998">
    <property type="entry name" value="TRNA:M(4)X MODIFICATION ENZYME TRM13 HOMOLOG"/>
    <property type="match status" value="1"/>
</dbReference>
<accession>A0ABY7FP77</accession>
<dbReference type="EC" id="2.1.1.225" evidence="12"/>
<dbReference type="PANTHER" id="PTHR12998:SF0">
    <property type="entry name" value="TRNA:M(4)X MODIFICATION ENZYME TRM13 HOMOLOG"/>
    <property type="match status" value="1"/>
</dbReference>
<keyword evidence="8 12" id="KW-0862">Zinc</keyword>
<keyword evidence="5 12" id="KW-0819">tRNA processing</keyword>
<evidence type="ECO:0000313" key="16">
    <source>
        <dbReference type="Proteomes" id="UP001164746"/>
    </source>
</evidence>
<comment type="catalytic activity">
    <reaction evidence="11 12">
        <text>adenosine(4) in tRNA(His) + S-adenosyl-L-methionine = 2'-O-methyladenosine(4) in tRNA(His) + S-adenosyl-L-homocysteine + H(+)</text>
        <dbReference type="Rhea" id="RHEA:43196"/>
        <dbReference type="Rhea" id="RHEA-COMP:10401"/>
        <dbReference type="Rhea" id="RHEA-COMP:10402"/>
        <dbReference type="ChEBI" id="CHEBI:15378"/>
        <dbReference type="ChEBI" id="CHEBI:57856"/>
        <dbReference type="ChEBI" id="CHEBI:59789"/>
        <dbReference type="ChEBI" id="CHEBI:74411"/>
        <dbReference type="ChEBI" id="CHEBI:74477"/>
        <dbReference type="EC" id="2.1.1.225"/>
    </reaction>
</comment>
<dbReference type="Proteomes" id="UP001164746">
    <property type="component" value="Chromosome 13"/>
</dbReference>
<evidence type="ECO:0000256" key="6">
    <source>
        <dbReference type="ARBA" id="ARBA00022723"/>
    </source>
</evidence>
<feature type="compositionally biased region" description="Polar residues" evidence="13">
    <location>
        <begin position="57"/>
        <end position="69"/>
    </location>
</feature>
<feature type="compositionally biased region" description="Acidic residues" evidence="13">
    <location>
        <begin position="535"/>
        <end position="544"/>
    </location>
</feature>
<comment type="catalytic activity">
    <reaction evidence="9 12">
        <text>cytidine(4) in tRNA(Pro) + S-adenosyl-L-methionine = 2'-O-methylcytidine(4) in tRNA(Pro) + S-adenosyl-L-homocysteine + H(+)</text>
        <dbReference type="Rhea" id="RHEA:32767"/>
        <dbReference type="Rhea" id="RHEA-COMP:10397"/>
        <dbReference type="Rhea" id="RHEA-COMP:10398"/>
        <dbReference type="ChEBI" id="CHEBI:15378"/>
        <dbReference type="ChEBI" id="CHEBI:57856"/>
        <dbReference type="ChEBI" id="CHEBI:59789"/>
        <dbReference type="ChEBI" id="CHEBI:74495"/>
        <dbReference type="ChEBI" id="CHEBI:82748"/>
        <dbReference type="EC" id="2.1.1.225"/>
    </reaction>
</comment>
<dbReference type="InterPro" id="IPR039044">
    <property type="entry name" value="Trm13"/>
</dbReference>
<feature type="compositionally biased region" description="Polar residues" evidence="13">
    <location>
        <begin position="130"/>
        <end position="142"/>
    </location>
</feature>
<evidence type="ECO:0000256" key="5">
    <source>
        <dbReference type="ARBA" id="ARBA00022694"/>
    </source>
</evidence>
<protein>
    <recommendedName>
        <fullName evidence="12">tRNA:m(4)X modification enzyme TRM13</fullName>
        <ecNumber evidence="12">2.1.1.225</ecNumber>
    </recommendedName>
</protein>
<evidence type="ECO:0000256" key="7">
    <source>
        <dbReference type="ARBA" id="ARBA00022771"/>
    </source>
</evidence>
<feature type="compositionally biased region" description="Low complexity" evidence="13">
    <location>
        <begin position="47"/>
        <end position="56"/>
    </location>
</feature>
<comment type="similarity">
    <text evidence="1 12">Belongs to the methyltransferase TRM13 family.</text>
</comment>
<feature type="domain" description="CHHC U11-48K-type" evidence="14">
    <location>
        <begin position="229"/>
        <end position="256"/>
    </location>
</feature>
<evidence type="ECO:0000256" key="11">
    <source>
        <dbReference type="ARBA" id="ARBA00049393"/>
    </source>
</evidence>
<feature type="compositionally biased region" description="Polar residues" evidence="13">
    <location>
        <begin position="78"/>
        <end position="97"/>
    </location>
</feature>
<dbReference type="Pfam" id="PF11722">
    <property type="entry name" value="zf-TRM13_CCCH"/>
    <property type="match status" value="1"/>
</dbReference>
<keyword evidence="6 12" id="KW-0479">Metal-binding</keyword>
<feature type="region of interest" description="Disordered" evidence="13">
    <location>
        <begin position="47"/>
        <end position="103"/>
    </location>
</feature>
<proteinExistence type="inferred from homology"/>
<comment type="catalytic activity">
    <reaction evidence="10 12">
        <text>cytidine(4) in tRNA(Gly)(GCC) + S-adenosyl-L-methionine = 2'-O-methylcytidine(4) in tRNA(Gly)(GCC) + S-adenosyl-L-homocysteine + H(+)</text>
        <dbReference type="Rhea" id="RHEA:43192"/>
        <dbReference type="Rhea" id="RHEA-COMP:10399"/>
        <dbReference type="Rhea" id="RHEA-COMP:10400"/>
        <dbReference type="ChEBI" id="CHEBI:15378"/>
        <dbReference type="ChEBI" id="CHEBI:57856"/>
        <dbReference type="ChEBI" id="CHEBI:59789"/>
        <dbReference type="ChEBI" id="CHEBI:74495"/>
        <dbReference type="ChEBI" id="CHEBI:82748"/>
        <dbReference type="EC" id="2.1.1.225"/>
    </reaction>
</comment>
<dbReference type="InterPro" id="IPR022776">
    <property type="entry name" value="TRM13/UPF0224_CHHC_Znf_dom"/>
</dbReference>
<gene>
    <name evidence="15" type="ORF">MAR_036496</name>
</gene>
<sequence>MSAIRSLIAVKSGSAHVQRSTSSRVMPGRQCDQPMFSLARNSLSSLSLQQPFPSSSDGGSCKTSTTLGHRNTMRGPSCMSSSIKSGSAHVQRSTSSRVMPGRQCDQPMFSLARNSLSSLSLQQPFPSSSDGGSCKTSTTLGHRNTMRGPSYPVCFNSNQKCPGLHCSACRDRAKMGNEKKEQPQPEPPVGSCHFFVKRKRRYCRFTRAKDSNYCAEHATIFDADVGKKRVLCPYDGKHTCYEAKLNHHMKKCPSRPKDMPMYDVNVDVWVFLLQAYYSAGINSGDDAGETVPDPKATVLTVPQAELEDLIDKVNQLYKEHIVSLGEEVLTHSCMQEEIERPGYGTAAIRHRKQQASLIGHMESLGLLVDNRQLAGAVIALCCHHRCAWRPYVGKGFFQECGLTARDFQVIASMSSWATCAWKGWSSQRKAATEKGIGARDGGIEGNGEVGLSKEDKFNLGVDSGDNVGNVAHVDKQKDAVVEQQKKKISGTEMDNKNNVQNNKIATFPTSLKAVCGRVSEASSTEKGRASGQTETSDETEEVEEEHQNVETMDGCSINSKLTQSEREQIGRKCKRLIDHGRICYLQEHGLRSTMKIYIEEFFTPENVVLLAS</sequence>
<evidence type="ECO:0000313" key="15">
    <source>
        <dbReference type="EMBL" id="WAR22827.1"/>
    </source>
</evidence>
<name>A0ABY7FP77_MYAAR</name>
<keyword evidence="16" id="KW-1185">Reference proteome</keyword>
<dbReference type="EMBL" id="CP111024">
    <property type="protein sequence ID" value="WAR22827.1"/>
    <property type="molecule type" value="Genomic_DNA"/>
</dbReference>
<evidence type="ECO:0000256" key="12">
    <source>
        <dbReference type="RuleBase" id="RU367103"/>
    </source>
</evidence>
<evidence type="ECO:0000256" key="4">
    <source>
        <dbReference type="ARBA" id="ARBA00022691"/>
    </source>
</evidence>
<evidence type="ECO:0000256" key="2">
    <source>
        <dbReference type="ARBA" id="ARBA00022603"/>
    </source>
</evidence>
<evidence type="ECO:0000259" key="14">
    <source>
        <dbReference type="PROSITE" id="PS51800"/>
    </source>
</evidence>
<comment type="function">
    <text evidence="12">tRNA methylase which 2'-O-methylates cytidine(4) in tRNA(Pro) and tRNA(Gly)(GCC), and adenosine(4) in tRNA(His).</text>
</comment>
<feature type="region of interest" description="Disordered" evidence="13">
    <location>
        <begin position="518"/>
        <end position="561"/>
    </location>
</feature>
<dbReference type="PROSITE" id="PS51800">
    <property type="entry name" value="ZF_CHHC_U11_48K"/>
    <property type="match status" value="1"/>
</dbReference>
<keyword evidence="2 12" id="KW-0489">Methyltransferase</keyword>